<organism evidence="3 4">
    <name type="scientific">Crossiella equi</name>
    <dbReference type="NCBI Taxonomy" id="130796"/>
    <lineage>
        <taxon>Bacteria</taxon>
        <taxon>Bacillati</taxon>
        <taxon>Actinomycetota</taxon>
        <taxon>Actinomycetes</taxon>
        <taxon>Pseudonocardiales</taxon>
        <taxon>Pseudonocardiaceae</taxon>
        <taxon>Crossiella</taxon>
    </lineage>
</organism>
<dbReference type="RefSeq" id="WP_086781570.1">
    <property type="nucleotide sequence ID" value="NZ_JAGIOO010000001.1"/>
</dbReference>
<gene>
    <name evidence="3" type="ORF">JOF53_002298</name>
</gene>
<keyword evidence="1" id="KW-0805">Transcription regulation</keyword>
<keyword evidence="2" id="KW-0804">Transcription</keyword>
<dbReference type="EMBL" id="JAGIOO010000001">
    <property type="protein sequence ID" value="MBP2473426.1"/>
    <property type="molecule type" value="Genomic_DNA"/>
</dbReference>
<protein>
    <submittedName>
        <fullName evidence="3">Anti-sigma factor RsiW</fullName>
    </submittedName>
</protein>
<keyword evidence="4" id="KW-1185">Reference proteome</keyword>
<sequence>MTTGPNARADAALPCGRGRGELLALVVDGELEPADSELAAHARDCPHCQAELAALDGRWDAVRAASRVE</sequence>
<accession>A0ABS5AA39</accession>
<dbReference type="InterPro" id="IPR041916">
    <property type="entry name" value="Anti_sigma_zinc_sf"/>
</dbReference>
<dbReference type="Gene3D" id="1.10.10.1320">
    <property type="entry name" value="Anti-sigma factor, zinc-finger domain"/>
    <property type="match status" value="1"/>
</dbReference>
<comment type="caution">
    <text evidence="3">The sequence shown here is derived from an EMBL/GenBank/DDBJ whole genome shotgun (WGS) entry which is preliminary data.</text>
</comment>
<evidence type="ECO:0000313" key="4">
    <source>
        <dbReference type="Proteomes" id="UP001519363"/>
    </source>
</evidence>
<evidence type="ECO:0000313" key="3">
    <source>
        <dbReference type="EMBL" id="MBP2473426.1"/>
    </source>
</evidence>
<dbReference type="Proteomes" id="UP001519363">
    <property type="component" value="Unassembled WGS sequence"/>
</dbReference>
<evidence type="ECO:0000256" key="1">
    <source>
        <dbReference type="ARBA" id="ARBA00023015"/>
    </source>
</evidence>
<reference evidence="3 4" key="1">
    <citation type="submission" date="2021-03" db="EMBL/GenBank/DDBJ databases">
        <title>Sequencing the genomes of 1000 actinobacteria strains.</title>
        <authorList>
            <person name="Klenk H.-P."/>
        </authorList>
    </citation>
    <scope>NUCLEOTIDE SEQUENCE [LARGE SCALE GENOMIC DNA]</scope>
    <source>
        <strain evidence="3 4">DSM 44580</strain>
    </source>
</reference>
<evidence type="ECO:0000256" key="2">
    <source>
        <dbReference type="ARBA" id="ARBA00023163"/>
    </source>
</evidence>
<proteinExistence type="predicted"/>
<name>A0ABS5AA39_9PSEU</name>